<dbReference type="Proteomes" id="UP001203338">
    <property type="component" value="Unassembled WGS sequence"/>
</dbReference>
<accession>A0ABT0PEW8</accession>
<protein>
    <recommendedName>
        <fullName evidence="3">Peptidase C58 YopT-type domain-containing protein</fullName>
    </recommendedName>
</protein>
<keyword evidence="2" id="KW-1185">Reference proteome</keyword>
<comment type="caution">
    <text evidence="1">The sequence shown here is derived from an EMBL/GenBank/DDBJ whole genome shotgun (WGS) entry which is preliminary data.</text>
</comment>
<evidence type="ECO:0000313" key="1">
    <source>
        <dbReference type="EMBL" id="MCL6269928.1"/>
    </source>
</evidence>
<gene>
    <name evidence="1" type="ORF">M3P05_08255</name>
</gene>
<sequence length="908" mass="104858">MQVAASKGPGSTGQISGLAPNQICDPKNWGKFRERGAVAWIRDDLRIQVNVYNKQNLPGQIVQKPVVGRLCQQLSQTYSQFLRNCHWLSETWPSGHGPIVTVASVEDFDQFLIRNINSMKGDSKRAQAFRRGRLIAMLVDDKKRLEQLYLYQDSLQLADFVYIARHSQPETAENILLTHQNKLQESDFLAIADSHPELVFDTMKSKDGFRSQDPMSLLIPLCWKSIRNAKEVLNNRENFHPAIHLAHMAAIASYHPELVEALYEDIRNKIISTKECQEDDLLAMMVLVKNKGCANRVLYNDVELANTLFKTRNGDQMAGILLEIYSWHPDFLLYTYGNFEWLCHEETKQICATKLIKRQYPAICNTIQTILQGFTPQHLAELACRFPRYVSALIKPENNGLINNKPELADLCNQYAEFSNYYFQCLYPEEQQPEQPEQQTDQKSRLEYDLVSPWAKRHLRERTGQFLVHQQQPAWEDARAMQMTLPDSQDNMTPEQLRILKTYPAILMQYMDRRDQEDNVLSDDLLQASFQRSAAGCKKVMGLKQYSDETKLKVAGLFVETLRELLEKPETYLKESSNLFQEQTLLSLLLYPHQKYNAVKQFRLGKLDQFSNESLFKLAVAQPLFAEALGEKPDVFARFTPEQRQELQEKYPFFSDKKHDQQSERVDNPQETNEVYLTPCVSPDDSGSLENQSDFLKKYYDLVKTPFRHDWPDYIPWNQGDVLGWRARLGGICSGWAIYISHCRFKHLDKHPMRLRKELAEKLQGAGQQENTNRLEKLDFLQRNCEIFLGEKSEVSRIENGLPELCIDKFEAFISTCGLALLGHGGHFIAVHREWSHDESKAFYYVDDANKGSWVISPGSYQKLELASLINERLMQHGGYEPIIARPILQPNSHVKVNPTKYRDVQPV</sequence>
<organism evidence="1 2">
    <name type="scientific">Parendozoicomonas callyspongiae</name>
    <dbReference type="NCBI Taxonomy" id="2942213"/>
    <lineage>
        <taxon>Bacteria</taxon>
        <taxon>Pseudomonadati</taxon>
        <taxon>Pseudomonadota</taxon>
        <taxon>Gammaproteobacteria</taxon>
        <taxon>Oceanospirillales</taxon>
        <taxon>Endozoicomonadaceae</taxon>
        <taxon>Parendozoicomonas</taxon>
    </lineage>
</organism>
<proteinExistence type="predicted"/>
<evidence type="ECO:0000313" key="2">
    <source>
        <dbReference type="Proteomes" id="UP001203338"/>
    </source>
</evidence>
<dbReference type="RefSeq" id="WP_249699045.1">
    <property type="nucleotide sequence ID" value="NZ_JAMFLX010000009.1"/>
</dbReference>
<name>A0ABT0PEW8_9GAMM</name>
<reference evidence="1 2" key="1">
    <citation type="submission" date="2022-05" db="EMBL/GenBank/DDBJ databases">
        <authorList>
            <person name="Park J.-S."/>
        </authorList>
    </citation>
    <scope>NUCLEOTIDE SEQUENCE [LARGE SCALE GENOMIC DNA]</scope>
    <source>
        <strain evidence="1 2">2012CJ34-2</strain>
    </source>
</reference>
<evidence type="ECO:0008006" key="3">
    <source>
        <dbReference type="Google" id="ProtNLM"/>
    </source>
</evidence>
<dbReference type="EMBL" id="JAMFLX010000009">
    <property type="protein sequence ID" value="MCL6269928.1"/>
    <property type="molecule type" value="Genomic_DNA"/>
</dbReference>